<dbReference type="SMART" id="SM00905">
    <property type="entry name" value="FolB"/>
    <property type="match status" value="1"/>
</dbReference>
<gene>
    <name evidence="8" type="primary">folB</name>
    <name evidence="8" type="ORF">GCM10022377_19050</name>
</gene>
<dbReference type="Gene3D" id="3.30.1130.10">
    <property type="match status" value="1"/>
</dbReference>
<evidence type="ECO:0000313" key="9">
    <source>
        <dbReference type="Proteomes" id="UP001501536"/>
    </source>
</evidence>
<evidence type="ECO:0000256" key="4">
    <source>
        <dbReference type="ARBA" id="ARBA00022909"/>
    </source>
</evidence>
<proteinExistence type="inferred from homology"/>
<dbReference type="Pfam" id="PF02152">
    <property type="entry name" value="FolB"/>
    <property type="match status" value="1"/>
</dbReference>
<dbReference type="NCBIfam" id="TIGR00526">
    <property type="entry name" value="folB_dom"/>
    <property type="match status" value="1"/>
</dbReference>
<dbReference type="NCBIfam" id="TIGR00525">
    <property type="entry name" value="folB"/>
    <property type="match status" value="1"/>
</dbReference>
<feature type="domain" description="Dihydroneopterin aldolase/epimerase" evidence="7">
    <location>
        <begin position="7"/>
        <end position="120"/>
    </location>
</feature>
<evidence type="ECO:0000256" key="1">
    <source>
        <dbReference type="ARBA" id="ARBA00001353"/>
    </source>
</evidence>
<comment type="pathway">
    <text evidence="2 6">Cofactor biosynthesis; tetrahydrofolate biosynthesis; 2-amino-4-hydroxy-6-hydroxymethyl-7,8-dihydropteridine diphosphate from 7,8-dihydroneopterin triphosphate: step 3/4.</text>
</comment>
<evidence type="ECO:0000256" key="2">
    <source>
        <dbReference type="ARBA" id="ARBA00005013"/>
    </source>
</evidence>
<dbReference type="SUPFAM" id="SSF55620">
    <property type="entry name" value="Tetrahydrobiopterin biosynthesis enzymes-like"/>
    <property type="match status" value="1"/>
</dbReference>
<keyword evidence="9" id="KW-1185">Reference proteome</keyword>
<comment type="similarity">
    <text evidence="3 6">Belongs to the DHNA family.</text>
</comment>
<dbReference type="EMBL" id="BAABCJ010000005">
    <property type="protein sequence ID" value="GAA3705570.1"/>
    <property type="molecule type" value="Genomic_DNA"/>
</dbReference>
<keyword evidence="5 6" id="KW-0456">Lyase</keyword>
<evidence type="ECO:0000256" key="5">
    <source>
        <dbReference type="ARBA" id="ARBA00023239"/>
    </source>
</evidence>
<dbReference type="Proteomes" id="UP001501536">
    <property type="component" value="Unassembled WGS sequence"/>
</dbReference>
<organism evidence="8 9">
    <name type="scientific">Zhihengliuella alba</name>
    <dbReference type="NCBI Taxonomy" id="547018"/>
    <lineage>
        <taxon>Bacteria</taxon>
        <taxon>Bacillati</taxon>
        <taxon>Actinomycetota</taxon>
        <taxon>Actinomycetes</taxon>
        <taxon>Micrococcales</taxon>
        <taxon>Micrococcaceae</taxon>
        <taxon>Zhihengliuella</taxon>
    </lineage>
</organism>
<dbReference type="EC" id="4.1.2.25" evidence="6"/>
<dbReference type="InterPro" id="IPR006157">
    <property type="entry name" value="FolB_dom"/>
</dbReference>
<dbReference type="InterPro" id="IPR043133">
    <property type="entry name" value="GTP-CH-I_C/QueF"/>
</dbReference>
<comment type="caution">
    <text evidence="8">The sequence shown here is derived from an EMBL/GenBank/DDBJ whole genome shotgun (WGS) entry which is preliminary data.</text>
</comment>
<comment type="function">
    <text evidence="6">Catalyzes the conversion of 7,8-dihydroneopterin to 6-hydroxymethyl-7,8-dihydropterin.</text>
</comment>
<keyword evidence="4 6" id="KW-0289">Folate biosynthesis</keyword>
<protein>
    <recommendedName>
        <fullName evidence="6">7,8-dihydroneopterin aldolase</fullName>
        <ecNumber evidence="6">4.1.2.25</ecNumber>
    </recommendedName>
</protein>
<dbReference type="PANTHER" id="PTHR42844:SF1">
    <property type="entry name" value="DIHYDRONEOPTERIN ALDOLASE 1-RELATED"/>
    <property type="match status" value="1"/>
</dbReference>
<evidence type="ECO:0000259" key="7">
    <source>
        <dbReference type="SMART" id="SM00905"/>
    </source>
</evidence>
<evidence type="ECO:0000256" key="6">
    <source>
        <dbReference type="RuleBase" id="RU362079"/>
    </source>
</evidence>
<reference evidence="9" key="1">
    <citation type="journal article" date="2019" name="Int. J. Syst. Evol. Microbiol.">
        <title>The Global Catalogue of Microorganisms (GCM) 10K type strain sequencing project: providing services to taxonomists for standard genome sequencing and annotation.</title>
        <authorList>
            <consortium name="The Broad Institute Genomics Platform"/>
            <consortium name="The Broad Institute Genome Sequencing Center for Infectious Disease"/>
            <person name="Wu L."/>
            <person name="Ma J."/>
        </authorList>
    </citation>
    <scope>NUCLEOTIDE SEQUENCE [LARGE SCALE GENOMIC DNA]</scope>
    <source>
        <strain evidence="9">JCM 16961</strain>
    </source>
</reference>
<dbReference type="PANTHER" id="PTHR42844">
    <property type="entry name" value="DIHYDRONEOPTERIN ALDOLASE 1-RELATED"/>
    <property type="match status" value="1"/>
</dbReference>
<evidence type="ECO:0000256" key="3">
    <source>
        <dbReference type="ARBA" id="ARBA00005708"/>
    </source>
</evidence>
<sequence>MAPRDRITLTGITATGHHGFFDHEKRDGQPFVVDVVLHTDIRPAAAADDLALTTDYGKAAELVRDRIEGGPHDLIETLTQGIADAILALFETVSAVDVTVHKPQAPIPVPFGDVSISIHREREAGTRA</sequence>
<dbReference type="InterPro" id="IPR006156">
    <property type="entry name" value="Dihydroneopterin_aldolase"/>
</dbReference>
<accession>A0ABP7DMZ7</accession>
<name>A0ABP7DMZ7_9MICC</name>
<comment type="catalytic activity">
    <reaction evidence="1 6">
        <text>7,8-dihydroneopterin = 6-hydroxymethyl-7,8-dihydropterin + glycolaldehyde</text>
        <dbReference type="Rhea" id="RHEA:10540"/>
        <dbReference type="ChEBI" id="CHEBI:17001"/>
        <dbReference type="ChEBI" id="CHEBI:17071"/>
        <dbReference type="ChEBI" id="CHEBI:44841"/>
        <dbReference type="EC" id="4.1.2.25"/>
    </reaction>
</comment>
<evidence type="ECO:0000313" key="8">
    <source>
        <dbReference type="EMBL" id="GAA3705570.1"/>
    </source>
</evidence>